<protein>
    <submittedName>
        <fullName evidence="1">Uncharacterized protein</fullName>
    </submittedName>
</protein>
<comment type="caution">
    <text evidence="1">The sequence shown here is derived from an EMBL/GenBank/DDBJ whole genome shotgun (WGS) entry which is preliminary data.</text>
</comment>
<dbReference type="EMBL" id="JAVYJV010000012">
    <property type="protein sequence ID" value="KAK4357489.1"/>
    <property type="molecule type" value="Genomic_DNA"/>
</dbReference>
<dbReference type="AlphaFoldDB" id="A0AAE1VDH8"/>
<dbReference type="Proteomes" id="UP001291623">
    <property type="component" value="Unassembled WGS sequence"/>
</dbReference>
<evidence type="ECO:0000313" key="1">
    <source>
        <dbReference type="EMBL" id="KAK4357489.1"/>
    </source>
</evidence>
<evidence type="ECO:0000313" key="2">
    <source>
        <dbReference type="Proteomes" id="UP001291623"/>
    </source>
</evidence>
<reference evidence="1" key="1">
    <citation type="submission" date="2023-12" db="EMBL/GenBank/DDBJ databases">
        <title>Genome assembly of Anisodus tanguticus.</title>
        <authorList>
            <person name="Wang Y.-J."/>
        </authorList>
    </citation>
    <scope>NUCLEOTIDE SEQUENCE</scope>
    <source>
        <strain evidence="1">KB-2021</strain>
        <tissue evidence="1">Leaf</tissue>
    </source>
</reference>
<name>A0AAE1VDH8_9SOLA</name>
<sequence length="222" mass="24464">MENAFPNCKLDLQWRELCETLEKLKPKTITNRVNALCALRENTQNSLNNNGALATPPSFIVVVVEAFSQTETHVKTLVRPRRLIWYFPLADLRMICHPPPHIWASDGRKKKRQESFCSDVAVKRWEDGGLAAGGDGVFGGGWWLFDGNGRLGVVVLLGFEVGRWVAMVKLVADDGSGGGDQWGVIFSGASVLSNCGAPLSTACPSSYGNVYWKEVFKYTIIT</sequence>
<gene>
    <name evidence="1" type="ORF">RND71_023099</name>
</gene>
<proteinExistence type="predicted"/>
<accession>A0AAE1VDH8</accession>
<keyword evidence="2" id="KW-1185">Reference proteome</keyword>
<organism evidence="1 2">
    <name type="scientific">Anisodus tanguticus</name>
    <dbReference type="NCBI Taxonomy" id="243964"/>
    <lineage>
        <taxon>Eukaryota</taxon>
        <taxon>Viridiplantae</taxon>
        <taxon>Streptophyta</taxon>
        <taxon>Embryophyta</taxon>
        <taxon>Tracheophyta</taxon>
        <taxon>Spermatophyta</taxon>
        <taxon>Magnoliopsida</taxon>
        <taxon>eudicotyledons</taxon>
        <taxon>Gunneridae</taxon>
        <taxon>Pentapetalae</taxon>
        <taxon>asterids</taxon>
        <taxon>lamiids</taxon>
        <taxon>Solanales</taxon>
        <taxon>Solanaceae</taxon>
        <taxon>Solanoideae</taxon>
        <taxon>Hyoscyameae</taxon>
        <taxon>Anisodus</taxon>
    </lineage>
</organism>